<evidence type="ECO:0000313" key="2">
    <source>
        <dbReference type="Proteomes" id="UP000248961"/>
    </source>
</evidence>
<dbReference type="SUPFAM" id="SSF48403">
    <property type="entry name" value="Ankyrin repeat"/>
    <property type="match status" value="1"/>
</dbReference>
<sequence length="528" mass="58096">MPTQLTRLVPVCSRCNNTYKPRALAELLNARRQLLQHSRKPTDKANADPGTSPELARDFLDIFNRKGISDREVYQILDPTIKGKGDGLIALTEWLEDLASTSPPASVTQEEQSSLHGSSIRGRARSLAEDVVASTVLPPPSRPACKCRAAYTEASAPLSCLDLALLTDAVPAIKFLFRLGLSPFTVLPTSFNILGTAILASATAIVTHIYESYTIPVEANVGDEDTTTPPPGQKRLHPLLLALSVNNIAMFSLIRRYTPKQEVPPTVLLWAAEHAEVRTVRALREEAGVVVLGKSDEDRMVTAVFSEEDVADLEAGWIETTEPIHTSIIMLHHAAANLATDDGMLRYLIGLLPADRRVYDGFLNARCWYGITPLMEAVCVGNYAGAAYLCTFPDLDLDAVNARHMSALYVATRHFDVRAMEILFDAGCGNGNARADNDGRPVKPPLYAIIEGHRRARVHRFDPAELERHIARVMDTARLLLLKKADPRIQWGELTLLEEVKAEPALEKLARMLEHEVLGQKNFALSPV</sequence>
<dbReference type="VEuPathDB" id="FungiDB:BO97DRAFT_461827"/>
<dbReference type="RefSeq" id="XP_025547442.1">
    <property type="nucleotide sequence ID" value="XM_025699384.1"/>
</dbReference>
<keyword evidence="2" id="KW-1185">Reference proteome</keyword>
<reference evidence="1 2" key="1">
    <citation type="submission" date="2018-02" db="EMBL/GenBank/DDBJ databases">
        <title>The genomes of Aspergillus section Nigri reveals drivers in fungal speciation.</title>
        <authorList>
            <consortium name="DOE Joint Genome Institute"/>
            <person name="Vesth T.C."/>
            <person name="Nybo J."/>
            <person name="Theobald S."/>
            <person name="Brandl J."/>
            <person name="Frisvad J.C."/>
            <person name="Nielsen K.F."/>
            <person name="Lyhne E.K."/>
            <person name="Kogle M.E."/>
            <person name="Kuo A."/>
            <person name="Riley R."/>
            <person name="Clum A."/>
            <person name="Nolan M."/>
            <person name="Lipzen A."/>
            <person name="Salamov A."/>
            <person name="Henrissat B."/>
            <person name="Wiebenga A."/>
            <person name="De vries R.P."/>
            <person name="Grigoriev I.V."/>
            <person name="Mortensen U.H."/>
            <person name="Andersen M.R."/>
            <person name="Baker S.E."/>
        </authorList>
    </citation>
    <scope>NUCLEOTIDE SEQUENCE [LARGE SCALE GENOMIC DNA]</scope>
    <source>
        <strain evidence="1 2">CBS 101889</strain>
    </source>
</reference>
<dbReference type="GeneID" id="37203673"/>
<name>A0A395HN72_ASPHC</name>
<dbReference type="Proteomes" id="UP000248961">
    <property type="component" value="Unassembled WGS sequence"/>
</dbReference>
<dbReference type="STRING" id="1450537.A0A395HN72"/>
<protein>
    <submittedName>
        <fullName evidence="1">Uncharacterized protein</fullName>
    </submittedName>
</protein>
<organism evidence="1 2">
    <name type="scientific">Aspergillus homomorphus (strain CBS 101889)</name>
    <dbReference type="NCBI Taxonomy" id="1450537"/>
    <lineage>
        <taxon>Eukaryota</taxon>
        <taxon>Fungi</taxon>
        <taxon>Dikarya</taxon>
        <taxon>Ascomycota</taxon>
        <taxon>Pezizomycotina</taxon>
        <taxon>Eurotiomycetes</taxon>
        <taxon>Eurotiomycetidae</taxon>
        <taxon>Eurotiales</taxon>
        <taxon>Aspergillaceae</taxon>
        <taxon>Aspergillus</taxon>
        <taxon>Aspergillus subgen. Circumdati</taxon>
    </lineage>
</organism>
<dbReference type="Gene3D" id="1.25.40.20">
    <property type="entry name" value="Ankyrin repeat-containing domain"/>
    <property type="match status" value="1"/>
</dbReference>
<dbReference type="AlphaFoldDB" id="A0A395HN72"/>
<dbReference type="OrthoDB" id="4442297at2759"/>
<evidence type="ECO:0000313" key="1">
    <source>
        <dbReference type="EMBL" id="RAL08288.1"/>
    </source>
</evidence>
<gene>
    <name evidence="1" type="ORF">BO97DRAFT_461827</name>
</gene>
<dbReference type="EMBL" id="KZ824317">
    <property type="protein sequence ID" value="RAL08288.1"/>
    <property type="molecule type" value="Genomic_DNA"/>
</dbReference>
<proteinExistence type="predicted"/>
<accession>A0A395HN72</accession>
<dbReference type="InterPro" id="IPR036770">
    <property type="entry name" value="Ankyrin_rpt-contain_sf"/>
</dbReference>